<dbReference type="InterPro" id="IPR003903">
    <property type="entry name" value="UIM_dom"/>
</dbReference>
<evidence type="ECO:0000256" key="17">
    <source>
        <dbReference type="SAM" id="Coils"/>
    </source>
</evidence>
<keyword evidence="9 19" id="KW-0378">Hydrolase</keyword>
<feature type="coiled-coil region" evidence="17">
    <location>
        <begin position="259"/>
        <end position="307"/>
    </location>
</feature>
<feature type="domain" description="AIG1-type G" evidence="18">
    <location>
        <begin position="45"/>
        <end position="264"/>
    </location>
</feature>
<dbReference type="PROSITE" id="PS51720">
    <property type="entry name" value="G_AIG1"/>
    <property type="match status" value="1"/>
</dbReference>
<organism evidence="19 20">
    <name type="scientific">Glomus cerebriforme</name>
    <dbReference type="NCBI Taxonomy" id="658196"/>
    <lineage>
        <taxon>Eukaryota</taxon>
        <taxon>Fungi</taxon>
        <taxon>Fungi incertae sedis</taxon>
        <taxon>Mucoromycota</taxon>
        <taxon>Glomeromycotina</taxon>
        <taxon>Glomeromycetes</taxon>
        <taxon>Glomerales</taxon>
        <taxon>Glomeraceae</taxon>
        <taxon>Glomus</taxon>
    </lineage>
</organism>
<keyword evidence="11" id="KW-0460">Magnesium</keyword>
<comment type="caution">
    <text evidence="19">The sequence shown here is derived from an EMBL/GenBank/DDBJ whole genome shotgun (WGS) entry which is preliminary data.</text>
</comment>
<sequence>MGSDGLFREQYREYLGVETEEESEEELLAKALALSLEDNDDNSNGKVKNILLIGRTGSGKSTLGNVLVGKEETFKESSGSISETKRIKTEKFTLNISKDGREKVDYLVIDTIGFGDTQLETKEILELLTELVPVIKKNGLNQILFVNRGRFSKEEIDTYKILTSVLFDENAAKYTTIVRTRFPKFESQSACESDRQKLQGENQEISEILKTSKIIYVDNPPLEGREKVVDLAKETREESRKRLLTHLGTYQKNYYPSNLEKLTQRVDNYITREQELQGEIEAKEQIIHEEEVRLQKEMDTLKKEKERDLRITGRNFERQVQELQTQSQKKIQATRQELGEVHQERLQNSQQTYDREVNRLNQTIQSNLSTIRSNYNNVRVGEPVCSRGHDYNIQTYDRSGYLIPDSRTGFIGHIYCPTCGSSDYNYTLRNATTYTLEE</sequence>
<dbReference type="OrthoDB" id="8954335at2759"/>
<dbReference type="GO" id="GO:0016020">
    <property type="term" value="C:membrane"/>
    <property type="evidence" value="ECO:0007669"/>
    <property type="project" value="UniProtKB-SubCell"/>
</dbReference>
<keyword evidence="17" id="KW-0175">Coiled coil</keyword>
<dbReference type="Pfam" id="PF04548">
    <property type="entry name" value="AIG1"/>
    <property type="match status" value="1"/>
</dbReference>
<keyword evidence="5" id="KW-0934">Plastid</keyword>
<dbReference type="PANTHER" id="PTHR10903">
    <property type="entry name" value="GTPASE, IMAP FAMILY MEMBER-RELATED"/>
    <property type="match status" value="1"/>
</dbReference>
<comment type="cofactor">
    <cofactor evidence="1">
        <name>Mg(2+)</name>
        <dbReference type="ChEBI" id="CHEBI:18420"/>
    </cofactor>
</comment>
<evidence type="ECO:0000256" key="14">
    <source>
        <dbReference type="ARBA" id="ARBA00023134"/>
    </source>
</evidence>
<reference evidence="19 20" key="1">
    <citation type="submission" date="2018-06" db="EMBL/GenBank/DDBJ databases">
        <title>Comparative genomics reveals the genomic features of Rhizophagus irregularis, R. cerebriforme, R. diaphanum and Gigaspora rosea, and their symbiotic lifestyle signature.</title>
        <authorList>
            <person name="Morin E."/>
            <person name="San Clemente H."/>
            <person name="Chen E.C.H."/>
            <person name="De La Providencia I."/>
            <person name="Hainaut M."/>
            <person name="Kuo A."/>
            <person name="Kohler A."/>
            <person name="Murat C."/>
            <person name="Tang N."/>
            <person name="Roy S."/>
            <person name="Loubradou J."/>
            <person name="Henrissat B."/>
            <person name="Grigoriev I.V."/>
            <person name="Corradi N."/>
            <person name="Roux C."/>
            <person name="Martin F.M."/>
        </authorList>
    </citation>
    <scope>NUCLEOTIDE SEQUENCE [LARGE SCALE GENOMIC DNA]</scope>
    <source>
        <strain evidence="19 20">DAOM 227022</strain>
    </source>
</reference>
<keyword evidence="14" id="KW-0342">GTP-binding</keyword>
<protein>
    <submittedName>
        <fullName evidence="19">P-loop containing nucleoside triphosphate hydrolase protein</fullName>
    </submittedName>
</protein>
<evidence type="ECO:0000256" key="10">
    <source>
        <dbReference type="ARBA" id="ARBA00022805"/>
    </source>
</evidence>
<evidence type="ECO:0000256" key="7">
    <source>
        <dbReference type="ARBA" id="ARBA00022723"/>
    </source>
</evidence>
<keyword evidence="4" id="KW-0150">Chloroplast</keyword>
<dbReference type="SUPFAM" id="SSF52540">
    <property type="entry name" value="P-loop containing nucleoside triphosphate hydrolases"/>
    <property type="match status" value="1"/>
</dbReference>
<evidence type="ECO:0000256" key="11">
    <source>
        <dbReference type="ARBA" id="ARBA00022842"/>
    </source>
</evidence>
<evidence type="ECO:0000256" key="4">
    <source>
        <dbReference type="ARBA" id="ARBA00022528"/>
    </source>
</evidence>
<gene>
    <name evidence="19" type="ORF">C1645_880837</name>
</gene>
<comment type="subcellular location">
    <subcellularLocation>
        <location evidence="2">Membrane</location>
        <topology evidence="2">Single-pass membrane protein</topology>
    </subcellularLocation>
    <subcellularLocation>
        <location evidence="16">Plastid</location>
        <location evidence="16">Chloroplast outer membrane</location>
    </subcellularLocation>
</comment>
<evidence type="ECO:0000256" key="12">
    <source>
        <dbReference type="ARBA" id="ARBA00022927"/>
    </source>
</evidence>
<keyword evidence="8" id="KW-0547">Nucleotide-binding</keyword>
<evidence type="ECO:0000256" key="13">
    <source>
        <dbReference type="ARBA" id="ARBA00022989"/>
    </source>
</evidence>
<evidence type="ECO:0000313" key="19">
    <source>
        <dbReference type="EMBL" id="RIA82824.1"/>
    </source>
</evidence>
<dbReference type="InterPro" id="IPR027417">
    <property type="entry name" value="P-loop_NTPase"/>
</dbReference>
<dbReference type="GO" id="GO:0046872">
    <property type="term" value="F:metal ion binding"/>
    <property type="evidence" value="ECO:0007669"/>
    <property type="project" value="UniProtKB-KW"/>
</dbReference>
<proteinExistence type="predicted"/>
<evidence type="ECO:0000256" key="9">
    <source>
        <dbReference type="ARBA" id="ARBA00022801"/>
    </source>
</evidence>
<accession>A0A397SJV3</accession>
<dbReference type="InterPro" id="IPR006703">
    <property type="entry name" value="G_AIG1"/>
</dbReference>
<evidence type="ECO:0000259" key="18">
    <source>
        <dbReference type="PROSITE" id="PS51720"/>
    </source>
</evidence>
<evidence type="ECO:0000256" key="16">
    <source>
        <dbReference type="ARBA" id="ARBA00024013"/>
    </source>
</evidence>
<name>A0A397SJV3_9GLOM</name>
<keyword evidence="15" id="KW-0472">Membrane</keyword>
<dbReference type="Proteomes" id="UP000265703">
    <property type="component" value="Unassembled WGS sequence"/>
</dbReference>
<evidence type="ECO:0000256" key="6">
    <source>
        <dbReference type="ARBA" id="ARBA00022692"/>
    </source>
</evidence>
<evidence type="ECO:0000313" key="20">
    <source>
        <dbReference type="Proteomes" id="UP000265703"/>
    </source>
</evidence>
<keyword evidence="20" id="KW-1185">Reference proteome</keyword>
<dbReference type="GO" id="GO:0015031">
    <property type="term" value="P:protein transport"/>
    <property type="evidence" value="ECO:0007669"/>
    <property type="project" value="UniProtKB-KW"/>
</dbReference>
<dbReference type="PANTHER" id="PTHR10903:SF135">
    <property type="entry name" value="TRANSLOCASE OF CHLOROPLAST 120, CHLOROPLASTIC-RELATED"/>
    <property type="match status" value="1"/>
</dbReference>
<evidence type="ECO:0000256" key="1">
    <source>
        <dbReference type="ARBA" id="ARBA00001946"/>
    </source>
</evidence>
<evidence type="ECO:0000256" key="8">
    <source>
        <dbReference type="ARBA" id="ARBA00022741"/>
    </source>
</evidence>
<dbReference type="EMBL" id="QKYT01000626">
    <property type="protein sequence ID" value="RIA82824.1"/>
    <property type="molecule type" value="Genomic_DNA"/>
</dbReference>
<dbReference type="AlphaFoldDB" id="A0A397SJV3"/>
<evidence type="ECO:0000256" key="15">
    <source>
        <dbReference type="ARBA" id="ARBA00023136"/>
    </source>
</evidence>
<evidence type="ECO:0000256" key="5">
    <source>
        <dbReference type="ARBA" id="ARBA00022640"/>
    </source>
</evidence>
<keyword evidence="13" id="KW-1133">Transmembrane helix</keyword>
<keyword evidence="3" id="KW-0813">Transport</keyword>
<keyword evidence="10" id="KW-1002">Plastid outer membrane</keyword>
<evidence type="ECO:0000256" key="2">
    <source>
        <dbReference type="ARBA" id="ARBA00004167"/>
    </source>
</evidence>
<keyword evidence="6" id="KW-0812">Transmembrane</keyword>
<keyword evidence="7" id="KW-0479">Metal-binding</keyword>
<dbReference type="Gene3D" id="3.40.50.300">
    <property type="entry name" value="P-loop containing nucleotide triphosphate hydrolases"/>
    <property type="match status" value="1"/>
</dbReference>
<dbReference type="PROSITE" id="PS50330">
    <property type="entry name" value="UIM"/>
    <property type="match status" value="1"/>
</dbReference>
<keyword evidence="12" id="KW-0653">Protein transport</keyword>
<dbReference type="GO" id="GO:0005525">
    <property type="term" value="F:GTP binding"/>
    <property type="evidence" value="ECO:0007669"/>
    <property type="project" value="UniProtKB-KW"/>
</dbReference>
<evidence type="ECO:0000256" key="3">
    <source>
        <dbReference type="ARBA" id="ARBA00022448"/>
    </source>
</evidence>
<dbReference type="GO" id="GO:0016787">
    <property type="term" value="F:hydrolase activity"/>
    <property type="evidence" value="ECO:0007669"/>
    <property type="project" value="UniProtKB-KW"/>
</dbReference>
<dbReference type="InterPro" id="IPR045058">
    <property type="entry name" value="GIMA/IAN/Toc"/>
</dbReference>